<proteinExistence type="predicted"/>
<dbReference type="RefSeq" id="WP_379489260.1">
    <property type="nucleotide sequence ID" value="NZ_JBHLTM010000008.1"/>
</dbReference>
<comment type="caution">
    <text evidence="1">The sequence shown here is derived from an EMBL/GenBank/DDBJ whole genome shotgun (WGS) entry which is preliminary data.</text>
</comment>
<reference evidence="1 2" key="1">
    <citation type="submission" date="2024-09" db="EMBL/GenBank/DDBJ databases">
        <authorList>
            <person name="Sun Q."/>
            <person name="Mori K."/>
        </authorList>
    </citation>
    <scope>NUCLEOTIDE SEQUENCE [LARGE SCALE GENOMIC DNA]</scope>
    <source>
        <strain evidence="1 2">CICC 11035S</strain>
    </source>
</reference>
<organism evidence="1 2">
    <name type="scientific">Novosphingobium clariflavum</name>
    <dbReference type="NCBI Taxonomy" id="2029884"/>
    <lineage>
        <taxon>Bacteria</taxon>
        <taxon>Pseudomonadati</taxon>
        <taxon>Pseudomonadota</taxon>
        <taxon>Alphaproteobacteria</taxon>
        <taxon>Sphingomonadales</taxon>
        <taxon>Sphingomonadaceae</taxon>
        <taxon>Novosphingobium</taxon>
    </lineage>
</organism>
<gene>
    <name evidence="1" type="ORF">ACFFF8_01050</name>
</gene>
<dbReference type="Pfam" id="PF05489">
    <property type="entry name" value="Phage_tail_X"/>
    <property type="match status" value="1"/>
</dbReference>
<dbReference type="Proteomes" id="UP001589858">
    <property type="component" value="Unassembled WGS sequence"/>
</dbReference>
<dbReference type="EMBL" id="JBHLTM010000008">
    <property type="protein sequence ID" value="MFC0683172.1"/>
    <property type="molecule type" value="Genomic_DNA"/>
</dbReference>
<protein>
    <submittedName>
        <fullName evidence="1">Tail protein X</fullName>
    </submittedName>
</protein>
<evidence type="ECO:0000313" key="1">
    <source>
        <dbReference type="EMBL" id="MFC0683172.1"/>
    </source>
</evidence>
<evidence type="ECO:0000313" key="2">
    <source>
        <dbReference type="Proteomes" id="UP001589858"/>
    </source>
</evidence>
<keyword evidence="2" id="KW-1185">Reference proteome</keyword>
<name>A0ABV6S363_9SPHN</name>
<dbReference type="InterPro" id="IPR008861">
    <property type="entry name" value="GpX-like"/>
</dbReference>
<sequence length="72" mass="7360">MTSTAKAMQGETLAKICWRVLGTTEGGVVEQAYALNPGLAALGPILPEGRAVTLPEPPAAAAVALDTINAWD</sequence>
<accession>A0ABV6S363</accession>